<name>A0ABQ5C0P9_9ASTR</name>
<comment type="caution">
    <text evidence="1">The sequence shown here is derived from an EMBL/GenBank/DDBJ whole genome shotgun (WGS) entry which is preliminary data.</text>
</comment>
<dbReference type="Proteomes" id="UP001151760">
    <property type="component" value="Unassembled WGS sequence"/>
</dbReference>
<gene>
    <name evidence="1" type="ORF">Tco_0878263</name>
</gene>
<protein>
    <recommendedName>
        <fullName evidence="3">Reverse transcriptase Ty1/copia-type domain-containing protein</fullName>
    </recommendedName>
</protein>
<evidence type="ECO:0008006" key="3">
    <source>
        <dbReference type="Google" id="ProtNLM"/>
    </source>
</evidence>
<sequence>MARFGLFRVYRQEEVSIYRRGHSLGCKIRGYTNFSSVCCSHEHGHLSNGCEDCVSECSTRAWYDMLSSFLISNDFSKGSVDPTLFIRREGNELILISQSPRGIFINQSKYALESLKKYGYESCDPVDTPIGSASRKDEHLNATKKDLFSVSKRTVHRGLGIRRFVLAQQHLQMRIMLKSDAITQYGTDFIALSGGCRAQVLDEIKLTDYALDSIKFPIINWRTSSLKLLAEKELNYAYHQSYGNASFYRRIPEQLADEVDELVVVPIQNNPG</sequence>
<proteinExistence type="predicted"/>
<reference evidence="1" key="1">
    <citation type="journal article" date="2022" name="Int. J. Mol. Sci.">
        <title>Draft Genome of Tanacetum Coccineum: Genomic Comparison of Closely Related Tanacetum-Family Plants.</title>
        <authorList>
            <person name="Yamashiro T."/>
            <person name="Shiraishi A."/>
            <person name="Nakayama K."/>
            <person name="Satake H."/>
        </authorList>
    </citation>
    <scope>NUCLEOTIDE SEQUENCE</scope>
</reference>
<evidence type="ECO:0000313" key="2">
    <source>
        <dbReference type="Proteomes" id="UP001151760"/>
    </source>
</evidence>
<evidence type="ECO:0000313" key="1">
    <source>
        <dbReference type="EMBL" id="GJT19557.1"/>
    </source>
</evidence>
<dbReference type="EMBL" id="BQNB010013726">
    <property type="protein sequence ID" value="GJT19557.1"/>
    <property type="molecule type" value="Genomic_DNA"/>
</dbReference>
<accession>A0ABQ5C0P9</accession>
<keyword evidence="2" id="KW-1185">Reference proteome</keyword>
<reference evidence="1" key="2">
    <citation type="submission" date="2022-01" db="EMBL/GenBank/DDBJ databases">
        <authorList>
            <person name="Yamashiro T."/>
            <person name="Shiraishi A."/>
            <person name="Satake H."/>
            <person name="Nakayama K."/>
        </authorList>
    </citation>
    <scope>NUCLEOTIDE SEQUENCE</scope>
</reference>
<organism evidence="1 2">
    <name type="scientific">Tanacetum coccineum</name>
    <dbReference type="NCBI Taxonomy" id="301880"/>
    <lineage>
        <taxon>Eukaryota</taxon>
        <taxon>Viridiplantae</taxon>
        <taxon>Streptophyta</taxon>
        <taxon>Embryophyta</taxon>
        <taxon>Tracheophyta</taxon>
        <taxon>Spermatophyta</taxon>
        <taxon>Magnoliopsida</taxon>
        <taxon>eudicotyledons</taxon>
        <taxon>Gunneridae</taxon>
        <taxon>Pentapetalae</taxon>
        <taxon>asterids</taxon>
        <taxon>campanulids</taxon>
        <taxon>Asterales</taxon>
        <taxon>Asteraceae</taxon>
        <taxon>Asteroideae</taxon>
        <taxon>Anthemideae</taxon>
        <taxon>Anthemidinae</taxon>
        <taxon>Tanacetum</taxon>
    </lineage>
</organism>